<organism evidence="1 2">
    <name type="scientific">Phytophthora megakarya</name>
    <dbReference type="NCBI Taxonomy" id="4795"/>
    <lineage>
        <taxon>Eukaryota</taxon>
        <taxon>Sar</taxon>
        <taxon>Stramenopiles</taxon>
        <taxon>Oomycota</taxon>
        <taxon>Peronosporomycetes</taxon>
        <taxon>Peronosporales</taxon>
        <taxon>Peronosporaceae</taxon>
        <taxon>Phytophthora</taxon>
    </lineage>
</organism>
<evidence type="ECO:0000313" key="1">
    <source>
        <dbReference type="EMBL" id="OWZ07294.1"/>
    </source>
</evidence>
<keyword evidence="2" id="KW-1185">Reference proteome</keyword>
<proteinExistence type="predicted"/>
<reference evidence="2" key="1">
    <citation type="submission" date="2017-03" db="EMBL/GenBank/DDBJ databases">
        <title>Phytopthora megakarya and P. palmivora, two closely related causual agents of cacao black pod achieved similar genome size and gene model numbers by different mechanisms.</title>
        <authorList>
            <person name="Ali S."/>
            <person name="Shao J."/>
            <person name="Larry D.J."/>
            <person name="Kronmiller B."/>
            <person name="Shen D."/>
            <person name="Strem M.D."/>
            <person name="Melnick R.L."/>
            <person name="Guiltinan M.J."/>
            <person name="Tyler B.M."/>
            <person name="Meinhardt L.W."/>
            <person name="Bailey B.A."/>
        </authorList>
    </citation>
    <scope>NUCLEOTIDE SEQUENCE [LARGE SCALE GENOMIC DNA]</scope>
    <source>
        <strain evidence="2">zdho120</strain>
    </source>
</reference>
<protein>
    <submittedName>
        <fullName evidence="1">Uncharacterized protein</fullName>
    </submittedName>
</protein>
<accession>A0A225VQA7</accession>
<dbReference type="OrthoDB" id="128287at2759"/>
<sequence length="92" mass="10240">MPIEISALFWSGYKRLKVHKIASVRAELGKAMLSVEFVPAGVTGLAQTMDVSVMRVFKHNRRELFVRHHMTHDFSANATARCSLITAIVGEA</sequence>
<dbReference type="Proteomes" id="UP000198211">
    <property type="component" value="Unassembled WGS sequence"/>
</dbReference>
<comment type="caution">
    <text evidence="1">The sequence shown here is derived from an EMBL/GenBank/DDBJ whole genome shotgun (WGS) entry which is preliminary data.</text>
</comment>
<name>A0A225VQA7_9STRA</name>
<dbReference type="AlphaFoldDB" id="A0A225VQA7"/>
<gene>
    <name evidence="1" type="ORF">PHMEG_00020329</name>
</gene>
<evidence type="ECO:0000313" key="2">
    <source>
        <dbReference type="Proteomes" id="UP000198211"/>
    </source>
</evidence>
<dbReference type="EMBL" id="NBNE01003598">
    <property type="protein sequence ID" value="OWZ07294.1"/>
    <property type="molecule type" value="Genomic_DNA"/>
</dbReference>